<dbReference type="Proteomes" id="UP000028302">
    <property type="component" value="Unassembled WGS sequence"/>
</dbReference>
<gene>
    <name evidence="3" type="ORF">C41B8_14500</name>
</gene>
<evidence type="ECO:0000256" key="1">
    <source>
        <dbReference type="ARBA" id="ARBA00007613"/>
    </source>
</evidence>
<evidence type="ECO:0000313" key="4">
    <source>
        <dbReference type="Proteomes" id="UP000028302"/>
    </source>
</evidence>
<dbReference type="InterPro" id="IPR010131">
    <property type="entry name" value="MdtP/NodT-like"/>
</dbReference>
<comment type="similarity">
    <text evidence="1 2">Belongs to the outer membrane factor (OMF) (TC 1.B.17) family.</text>
</comment>
<dbReference type="InterPro" id="IPR003423">
    <property type="entry name" value="OMP_efflux"/>
</dbReference>
<keyword evidence="4" id="KW-1185">Reference proteome</keyword>
<evidence type="ECO:0000313" key="3">
    <source>
        <dbReference type="EMBL" id="KEZ76545.1"/>
    </source>
</evidence>
<keyword evidence="2" id="KW-0564">Palmitate</keyword>
<comment type="caution">
    <text evidence="3">The sequence shown here is derived from an EMBL/GenBank/DDBJ whole genome shotgun (WGS) entry which is preliminary data.</text>
</comment>
<dbReference type="SUPFAM" id="SSF56954">
    <property type="entry name" value="Outer membrane efflux proteins (OEP)"/>
    <property type="match status" value="1"/>
</dbReference>
<dbReference type="PROSITE" id="PS51257">
    <property type="entry name" value="PROKAR_LIPOPROTEIN"/>
    <property type="match status" value="1"/>
</dbReference>
<dbReference type="AlphaFoldDB" id="A0A084IIL1"/>
<dbReference type="EMBL" id="APNK01000027">
    <property type="protein sequence ID" value="KEZ76545.1"/>
    <property type="molecule type" value="Genomic_DNA"/>
</dbReference>
<dbReference type="Pfam" id="PF02321">
    <property type="entry name" value="OEP"/>
    <property type="match status" value="2"/>
</dbReference>
<dbReference type="OrthoDB" id="9770517at2"/>
<organism evidence="3 4">
    <name type="scientific">Salinisphaera hydrothermalis (strain C41B8)</name>
    <dbReference type="NCBI Taxonomy" id="1304275"/>
    <lineage>
        <taxon>Bacteria</taxon>
        <taxon>Pseudomonadati</taxon>
        <taxon>Pseudomonadota</taxon>
        <taxon>Gammaproteobacteria</taxon>
        <taxon>Salinisphaerales</taxon>
        <taxon>Salinisphaeraceae</taxon>
        <taxon>Salinisphaera</taxon>
    </lineage>
</organism>
<evidence type="ECO:0000256" key="2">
    <source>
        <dbReference type="RuleBase" id="RU362097"/>
    </source>
</evidence>
<protein>
    <submittedName>
        <fullName evidence="3">RND efflux system outer membrane lipoprotein</fullName>
    </submittedName>
</protein>
<keyword evidence="2" id="KW-1134">Transmembrane beta strand</keyword>
<dbReference type="Gene3D" id="1.20.1600.10">
    <property type="entry name" value="Outer membrane efflux proteins (OEP)"/>
    <property type="match status" value="1"/>
</dbReference>
<name>A0A084IIL1_SALHC</name>
<keyword evidence="2" id="KW-0812">Transmembrane</keyword>
<keyword evidence="2" id="KW-0472">Membrane</keyword>
<dbReference type="GO" id="GO:0009279">
    <property type="term" value="C:cell outer membrane"/>
    <property type="evidence" value="ECO:0007669"/>
    <property type="project" value="UniProtKB-SubCell"/>
</dbReference>
<dbReference type="PANTHER" id="PTHR30203:SF32">
    <property type="entry name" value="CATION EFFLUX SYSTEM PROTEIN CUSC"/>
    <property type="match status" value="1"/>
</dbReference>
<accession>A0A084IIL1</accession>
<comment type="subcellular location">
    <subcellularLocation>
        <location evidence="2">Cell outer membrane</location>
        <topology evidence="2">Lipid-anchor</topology>
    </subcellularLocation>
</comment>
<dbReference type="Gene3D" id="2.20.200.10">
    <property type="entry name" value="Outer membrane efflux proteins (OEP)"/>
    <property type="match status" value="1"/>
</dbReference>
<dbReference type="eggNOG" id="COG1538">
    <property type="taxonomic scope" value="Bacteria"/>
</dbReference>
<keyword evidence="2 3" id="KW-0449">Lipoprotein</keyword>
<sequence length="496" mass="52749">MNWHRIFAIGAVAGLAGCVNLAPDYPRPTPVTPTLWPSVGTHPAPKPVAASDVSNLGWRDFFLDDRLRRTVAMALANNRNLRIAALNIEAARAQYRDSGSALFPTVNASASATFSKSGRTAGGNDTASGNVVTGSSVSKSLSAELGFASYEIDFFGRLRNQKQAAFDALLSSAAARRSTQISLIGQVASDWLTLAADKERLSIARETLVNQRQNLKLVKARHDYGVASGSDVANAQSAVESARVDVASYTAAIAQDRNALNLVAGGTAPATDLPGAKIPAHPVIADLPAGIPSSVLTNRPDVISAEYTLRGDTASIGAARAAFFPTLSLTAATGWATAGLSGLFADRNRSWSFTPRIDQPIFDGGSRRAQLDLAHVQRNIDLADYEQTIQTAFREVADALATRATIDRQVEAQQALVAANARAYRLSLARYQAGTDSFLDTLTEQRALYTARQNEVGKRLARQTNLVTLYKVLGGGGFATSDSSAPNRPDDTLPHR</sequence>
<proteinExistence type="inferred from homology"/>
<dbReference type="RefSeq" id="WP_051883581.1">
    <property type="nucleotide sequence ID" value="NZ_APNK01000027.1"/>
</dbReference>
<reference evidence="3 4" key="1">
    <citation type="submission" date="2013-03" db="EMBL/GenBank/DDBJ databases">
        <title>Salinisphaera hydrothermalis C41B8 Genome Sequencing.</title>
        <authorList>
            <person name="Li C."/>
            <person name="Lai Q."/>
            <person name="Shao Z."/>
        </authorList>
    </citation>
    <scope>NUCLEOTIDE SEQUENCE [LARGE SCALE GENOMIC DNA]</scope>
    <source>
        <strain evidence="3 4">C41B8</strain>
    </source>
</reference>
<dbReference type="NCBIfam" id="TIGR01845">
    <property type="entry name" value="outer_NodT"/>
    <property type="match status" value="1"/>
</dbReference>
<dbReference type="GO" id="GO:0015562">
    <property type="term" value="F:efflux transmembrane transporter activity"/>
    <property type="evidence" value="ECO:0007669"/>
    <property type="project" value="InterPro"/>
</dbReference>
<dbReference type="PATRIC" id="fig|1304275.5.peg.2965"/>
<dbReference type="STRING" id="1304275.C41B8_14500"/>
<dbReference type="PANTHER" id="PTHR30203">
    <property type="entry name" value="OUTER MEMBRANE CATION EFFLUX PROTEIN"/>
    <property type="match status" value="1"/>
</dbReference>